<proteinExistence type="predicted"/>
<dbReference type="Proteomes" id="UP000038055">
    <property type="component" value="Unassembled WGS sequence"/>
</dbReference>
<evidence type="ECO:0000313" key="2">
    <source>
        <dbReference type="Proteomes" id="UP000038055"/>
    </source>
</evidence>
<organism evidence="1 2">
    <name type="scientific">Capnocytophaga cynodegmi</name>
    <dbReference type="NCBI Taxonomy" id="28189"/>
    <lineage>
        <taxon>Bacteria</taxon>
        <taxon>Pseudomonadati</taxon>
        <taxon>Bacteroidota</taxon>
        <taxon>Flavobacteriia</taxon>
        <taxon>Flavobacteriales</taxon>
        <taxon>Flavobacteriaceae</taxon>
        <taxon>Capnocytophaga</taxon>
    </lineage>
</organism>
<accession>A0A0B7HQD1</accession>
<gene>
    <name evidence="1" type="ORF">CCYN2B_90048</name>
</gene>
<protein>
    <submittedName>
        <fullName evidence="1">Uncharacterized protein</fullName>
    </submittedName>
</protein>
<keyword evidence="2" id="KW-1185">Reference proteome</keyword>
<sequence>MIIRYKTLNTTEDYVIFRVYNNISLKSLNKFLHKKISEKK</sequence>
<evidence type="ECO:0000313" key="1">
    <source>
        <dbReference type="EMBL" id="CEN40097.1"/>
    </source>
</evidence>
<name>A0A0B7HQD1_9FLAO</name>
<dbReference type="AlphaFoldDB" id="A0A0B7HQD1"/>
<reference evidence="2" key="1">
    <citation type="submission" date="2015-01" db="EMBL/GenBank/DDBJ databases">
        <authorList>
            <person name="MANFREDI Pablo"/>
        </authorList>
    </citation>
    <scope>NUCLEOTIDE SEQUENCE [LARGE SCALE GENOMIC DNA]</scope>
    <source>
        <strain evidence="2">Ccyn2B</strain>
    </source>
</reference>
<dbReference type="EMBL" id="CDOD01000067">
    <property type="protein sequence ID" value="CEN40097.1"/>
    <property type="molecule type" value="Genomic_DNA"/>
</dbReference>